<dbReference type="AlphaFoldDB" id="A0A6M0QN69"/>
<evidence type="ECO:0000256" key="1">
    <source>
        <dbReference type="SAM" id="Phobius"/>
    </source>
</evidence>
<gene>
    <name evidence="2" type="ORF">G4Z14_00960</name>
</gene>
<evidence type="ECO:0000313" key="3">
    <source>
        <dbReference type="Proteomes" id="UP000477782"/>
    </source>
</evidence>
<proteinExistence type="predicted"/>
<keyword evidence="1" id="KW-1133">Transmembrane helix</keyword>
<name>A0A6M0QN69_9RHOB</name>
<sequence>MVTRIIKGDAVSGPGRDQETAKQARLAAIVLAGTMILWMGAQVVGGEMGWPAKYTLLVDLAALAGFIWSLAVTYQIWRKRRG</sequence>
<protein>
    <submittedName>
        <fullName evidence="2">DUF5337 domain-containing protein</fullName>
    </submittedName>
</protein>
<feature type="transmembrane region" description="Helical" evidence="1">
    <location>
        <begin position="26"/>
        <end position="44"/>
    </location>
</feature>
<keyword evidence="1" id="KW-0812">Transmembrane</keyword>
<dbReference type="InterPro" id="IPR020308">
    <property type="entry name" value="Uncharacterised_Ynq1"/>
</dbReference>
<comment type="caution">
    <text evidence="2">The sequence shown here is derived from an EMBL/GenBank/DDBJ whole genome shotgun (WGS) entry which is preliminary data.</text>
</comment>
<keyword evidence="1" id="KW-0472">Membrane</keyword>
<organism evidence="2 3">
    <name type="scientific">Tabrizicola oligotrophica</name>
    <dbReference type="NCBI Taxonomy" id="2710650"/>
    <lineage>
        <taxon>Bacteria</taxon>
        <taxon>Pseudomonadati</taxon>
        <taxon>Pseudomonadota</taxon>
        <taxon>Alphaproteobacteria</taxon>
        <taxon>Rhodobacterales</taxon>
        <taxon>Paracoccaceae</taxon>
        <taxon>Tabrizicola</taxon>
    </lineage>
</organism>
<evidence type="ECO:0000313" key="2">
    <source>
        <dbReference type="EMBL" id="NEY88855.1"/>
    </source>
</evidence>
<dbReference type="EMBL" id="JAAIVJ010000001">
    <property type="protein sequence ID" value="NEY88855.1"/>
    <property type="molecule type" value="Genomic_DNA"/>
</dbReference>
<dbReference type="RefSeq" id="WP_164622882.1">
    <property type="nucleotide sequence ID" value="NZ_JAAIVJ010000001.1"/>
</dbReference>
<reference evidence="2 3" key="1">
    <citation type="submission" date="2020-02" db="EMBL/GenBank/DDBJ databases">
        <authorList>
            <person name="Chen W.-M."/>
        </authorList>
    </citation>
    <scope>NUCLEOTIDE SEQUENCE [LARGE SCALE GENOMIC DNA]</scope>
    <source>
        <strain evidence="2 3">KMS-5</strain>
    </source>
</reference>
<dbReference type="Proteomes" id="UP000477782">
    <property type="component" value="Unassembled WGS sequence"/>
</dbReference>
<keyword evidence="3" id="KW-1185">Reference proteome</keyword>
<accession>A0A6M0QN69</accession>
<dbReference type="Pfam" id="PF17272">
    <property type="entry name" value="DUF5337"/>
    <property type="match status" value="1"/>
</dbReference>
<feature type="transmembrane region" description="Helical" evidence="1">
    <location>
        <begin position="56"/>
        <end position="77"/>
    </location>
</feature>